<keyword evidence="10" id="KW-1185">Reference proteome</keyword>
<accession>A0A7M7KC02</accession>
<dbReference type="GO" id="GO:0034722">
    <property type="term" value="F:gamma-glutamyl-peptidase activity"/>
    <property type="evidence" value="ECO:0007669"/>
    <property type="project" value="UniProtKB-UniRule"/>
</dbReference>
<dbReference type="GO" id="GO:0005576">
    <property type="term" value="C:extracellular region"/>
    <property type="evidence" value="ECO:0007669"/>
    <property type="project" value="UniProtKB-SubCell"/>
</dbReference>
<dbReference type="Proteomes" id="UP000594260">
    <property type="component" value="Unplaced"/>
</dbReference>
<dbReference type="Pfam" id="PF07722">
    <property type="entry name" value="Peptidase_C26"/>
    <property type="match status" value="1"/>
</dbReference>
<sequence>MFLYRGSSISSFFVFALAIVDGALTSLPLASSYDVYERPVIGVLTQEFIGDRWDQQPYIAASYVKFVESGGARVVPIDINRNDSYYHNLLDQLNGVLFPGGDVDVHNSGYGRAGQLIYDYAKQRNEAGDYFPLWGICNGFEMLIYLSVDDYVLTACESHNQAKPLHFLPDTYRSRLFGKNLPGDVLNYLTHKNTTINFHRWCLTPQNFIGSGVNKVFNQLATNKDINGIEFVSALEAKAYPFYGVQFHPEKNLFEWTTRANHNNIPHSAEAIRVAQYFAEFFVNETRKSKHRMREDFFAREAIYNYNPEYTQDQLIFTQTYFFK</sequence>
<dbReference type="PROSITE" id="PS51273">
    <property type="entry name" value="GATASE_TYPE_1"/>
    <property type="match status" value="1"/>
</dbReference>
<evidence type="ECO:0000256" key="2">
    <source>
        <dbReference type="ARBA" id="ARBA00011083"/>
    </source>
</evidence>
<dbReference type="EC" id="3.4.19.9" evidence="7"/>
<dbReference type="GO" id="GO:0005773">
    <property type="term" value="C:vacuole"/>
    <property type="evidence" value="ECO:0007669"/>
    <property type="project" value="TreeGrafter"/>
</dbReference>
<dbReference type="OMA" id="CHEDIDH"/>
<evidence type="ECO:0000313" key="10">
    <source>
        <dbReference type="Proteomes" id="UP000594260"/>
    </source>
</evidence>
<keyword evidence="3" id="KW-0964">Secreted</keyword>
<dbReference type="PROSITE" id="PS51275">
    <property type="entry name" value="PEPTIDASE_C26_GGH"/>
    <property type="match status" value="1"/>
</dbReference>
<dbReference type="InterPro" id="IPR029062">
    <property type="entry name" value="Class_I_gatase-like"/>
</dbReference>
<evidence type="ECO:0000256" key="1">
    <source>
        <dbReference type="ARBA" id="ARBA00004239"/>
    </source>
</evidence>
<dbReference type="RefSeq" id="XP_022664650.1">
    <property type="nucleotide sequence ID" value="XM_022808915.1"/>
</dbReference>
<organism evidence="9 10">
    <name type="scientific">Varroa destructor</name>
    <name type="common">Honeybee mite</name>
    <dbReference type="NCBI Taxonomy" id="109461"/>
    <lineage>
        <taxon>Eukaryota</taxon>
        <taxon>Metazoa</taxon>
        <taxon>Ecdysozoa</taxon>
        <taxon>Arthropoda</taxon>
        <taxon>Chelicerata</taxon>
        <taxon>Arachnida</taxon>
        <taxon>Acari</taxon>
        <taxon>Parasitiformes</taxon>
        <taxon>Mesostigmata</taxon>
        <taxon>Gamasina</taxon>
        <taxon>Dermanyssoidea</taxon>
        <taxon>Varroidae</taxon>
        <taxon>Varroa</taxon>
    </lineage>
</organism>
<feature type="active site" evidence="7">
    <location>
        <position position="248"/>
    </location>
</feature>
<evidence type="ECO:0000256" key="3">
    <source>
        <dbReference type="ARBA" id="ARBA00022525"/>
    </source>
</evidence>
<comment type="similarity">
    <text evidence="2">Belongs to the peptidase C26 family.</text>
</comment>
<feature type="active site" description="Proton donor" evidence="6">
    <location>
        <position position="248"/>
    </location>
</feature>
<dbReference type="KEGG" id="vde:111251856"/>
<reference evidence="9" key="1">
    <citation type="submission" date="2021-01" db="UniProtKB">
        <authorList>
            <consortium name="EnsemblMetazoa"/>
        </authorList>
    </citation>
    <scope>IDENTIFICATION</scope>
</reference>
<dbReference type="PANTHER" id="PTHR11315:SF0">
    <property type="entry name" value="FOLATE GAMMA-GLUTAMYL HYDROLASE"/>
    <property type="match status" value="1"/>
</dbReference>
<evidence type="ECO:0000256" key="4">
    <source>
        <dbReference type="ARBA" id="ARBA00022729"/>
    </source>
</evidence>
<dbReference type="InterPro" id="IPR011697">
    <property type="entry name" value="Peptidase_C26"/>
</dbReference>
<evidence type="ECO:0000313" key="9">
    <source>
        <dbReference type="EnsemblMetazoa" id="XP_022664650"/>
    </source>
</evidence>
<dbReference type="GO" id="GO:0046900">
    <property type="term" value="P:tetrahydrofolylpolyglutamate metabolic process"/>
    <property type="evidence" value="ECO:0007669"/>
    <property type="project" value="TreeGrafter"/>
</dbReference>
<dbReference type="AlphaFoldDB" id="A0A7M7KC02"/>
<evidence type="ECO:0000256" key="8">
    <source>
        <dbReference type="SAM" id="SignalP"/>
    </source>
</evidence>
<comment type="subcellular location">
    <subcellularLocation>
        <location evidence="1">Secreted</location>
        <location evidence="1">Extracellular space</location>
    </subcellularLocation>
</comment>
<name>A0A7M7KC02_VARDE</name>
<dbReference type="FunFam" id="3.40.50.880:FF:000024">
    <property type="entry name" value="Folate gamma-glutamyl hydrolase"/>
    <property type="match status" value="1"/>
</dbReference>
<evidence type="ECO:0000256" key="5">
    <source>
        <dbReference type="ARBA" id="ARBA00022801"/>
    </source>
</evidence>
<keyword evidence="4 8" id="KW-0732">Signal</keyword>
<protein>
    <recommendedName>
        <fullName evidence="7">folate gamma-glutamyl hydrolase</fullName>
        <ecNumber evidence="7">3.4.19.9</ecNumber>
    </recommendedName>
</protein>
<keyword evidence="5 7" id="KW-0378">Hydrolase</keyword>
<dbReference type="SUPFAM" id="SSF52317">
    <property type="entry name" value="Class I glutamine amidotransferase-like"/>
    <property type="match status" value="1"/>
</dbReference>
<dbReference type="Gene3D" id="3.40.50.880">
    <property type="match status" value="1"/>
</dbReference>
<comment type="catalytic activity">
    <reaction evidence="7">
        <text>(6S)-5,6,7,8-tetrahydrofolyl-(gamma-L-Glu)(n) + (n-1) H2O = (6S)-5,6,7,8-tetrahydrofolate + (n-1) L-glutamate</text>
        <dbReference type="Rhea" id="RHEA:56784"/>
        <dbReference type="Rhea" id="RHEA-COMP:14738"/>
        <dbReference type="ChEBI" id="CHEBI:15377"/>
        <dbReference type="ChEBI" id="CHEBI:29985"/>
        <dbReference type="ChEBI" id="CHEBI:57453"/>
        <dbReference type="ChEBI" id="CHEBI:141005"/>
        <dbReference type="EC" id="3.4.19.9"/>
    </reaction>
</comment>
<dbReference type="PANTHER" id="PTHR11315">
    <property type="entry name" value="PROTEASE FAMILY C26 GAMMA-GLUTAMYL HYDROLASE"/>
    <property type="match status" value="1"/>
</dbReference>
<evidence type="ECO:0000256" key="7">
    <source>
        <dbReference type="PROSITE-ProRule" id="PRU00607"/>
    </source>
</evidence>
<evidence type="ECO:0000256" key="6">
    <source>
        <dbReference type="PIRSR" id="PIRSR615527-1"/>
    </source>
</evidence>
<dbReference type="GeneID" id="111251856"/>
<feature type="chain" id="PRO_5029497458" description="folate gamma-glutamyl hydrolase" evidence="8">
    <location>
        <begin position="26"/>
        <end position="324"/>
    </location>
</feature>
<dbReference type="FunCoup" id="A0A7M7KC02">
    <property type="interactions" value="195"/>
</dbReference>
<dbReference type="InParanoid" id="A0A7M7KC02"/>
<dbReference type="OrthoDB" id="64220at2759"/>
<feature type="signal peptide" evidence="8">
    <location>
        <begin position="1"/>
        <end position="25"/>
    </location>
</feature>
<dbReference type="EnsemblMetazoa" id="XM_022808915">
    <property type="protein sequence ID" value="XP_022664650"/>
    <property type="gene ID" value="LOC111251856"/>
</dbReference>
<feature type="active site" description="Nucleophile" evidence="6 7">
    <location>
        <position position="137"/>
    </location>
</feature>
<dbReference type="InterPro" id="IPR015527">
    <property type="entry name" value="Pept_C26_g-glut_hydrolase"/>
</dbReference>
<proteinExistence type="inferred from homology"/>